<evidence type="ECO:0000313" key="2">
    <source>
        <dbReference type="Proteomes" id="UP000235803"/>
    </source>
</evidence>
<dbReference type="InterPro" id="IPR011664">
    <property type="entry name" value="Abi_system_AbiD/AbiF-like"/>
</dbReference>
<dbReference type="RefSeq" id="WP_102655542.1">
    <property type="nucleotide sequence ID" value="NZ_PNRF01000047.1"/>
</dbReference>
<name>A0A2N7TV77_9GAMM</name>
<accession>A0A2N7TV77</accession>
<reference evidence="1 2" key="1">
    <citation type="submission" date="2018-01" db="EMBL/GenBank/DDBJ databases">
        <title>Halomonas endophytica sp. nov., isolated from storage liquid in the stems of Populus euphratica.</title>
        <authorList>
            <person name="Chen C."/>
        </authorList>
    </citation>
    <scope>NUCLEOTIDE SEQUENCE [LARGE SCALE GENOMIC DNA]</scope>
    <source>
        <strain evidence="1 2">MC28</strain>
    </source>
</reference>
<gene>
    <name evidence="1" type="ORF">C1H69_22095</name>
</gene>
<organism evidence="1 2">
    <name type="scientific">Billgrantia endophytica</name>
    <dbReference type="NCBI Taxonomy" id="2033802"/>
    <lineage>
        <taxon>Bacteria</taxon>
        <taxon>Pseudomonadati</taxon>
        <taxon>Pseudomonadota</taxon>
        <taxon>Gammaproteobacteria</taxon>
        <taxon>Oceanospirillales</taxon>
        <taxon>Halomonadaceae</taxon>
        <taxon>Billgrantia</taxon>
    </lineage>
</organism>
<dbReference type="OrthoDB" id="5363652at2"/>
<keyword evidence="2" id="KW-1185">Reference proteome</keyword>
<dbReference type="Proteomes" id="UP000235803">
    <property type="component" value="Unassembled WGS sequence"/>
</dbReference>
<sequence>MMRFTKPALTARDQLDLLIERGLHINDRERALRLLEVTTSFRLSPYMRPFQYPDDSEHRFKPDARLSDIMQAYRFDSDLRQLVMVAIERVEIAVRTGISNHMACQYGTHWYLTPARFKAHFDHPRLLTELNDKLAKEARQYHKEIERIERAKVPEEIKQARKESRKRDNYPRYYALTYDQPAHLPSWAMVEELSLGTLSHLFDGLDEYRDRKSIARRFALPHHVLASWLHTLTFIRNVCAHHFRLWNRELSIPPSWPKHLTFPAPQAGRGVPRRLFSVLMMLTHLTTQISPDTRWPGRLQALLAEFPDIPRPPMGFPDDWLQRLASLHPQPPAAAGGAQTR</sequence>
<proteinExistence type="predicted"/>
<evidence type="ECO:0000313" key="1">
    <source>
        <dbReference type="EMBL" id="PMR72077.1"/>
    </source>
</evidence>
<keyword evidence="1" id="KW-0238">DNA-binding</keyword>
<dbReference type="AlphaFoldDB" id="A0A2N7TV77"/>
<comment type="caution">
    <text evidence="1">The sequence shown here is derived from an EMBL/GenBank/DDBJ whole genome shotgun (WGS) entry which is preliminary data.</text>
</comment>
<dbReference type="GO" id="GO:0003677">
    <property type="term" value="F:DNA binding"/>
    <property type="evidence" value="ECO:0007669"/>
    <property type="project" value="UniProtKB-KW"/>
</dbReference>
<dbReference type="EMBL" id="PNRF01000047">
    <property type="protein sequence ID" value="PMR72077.1"/>
    <property type="molecule type" value="Genomic_DNA"/>
</dbReference>
<dbReference type="Pfam" id="PF07751">
    <property type="entry name" value="Abi_2"/>
    <property type="match status" value="1"/>
</dbReference>
<protein>
    <submittedName>
        <fullName evidence="1">DNA-binding protein</fullName>
    </submittedName>
</protein>